<dbReference type="PANTHER" id="PTHR24223">
    <property type="entry name" value="ATP-BINDING CASSETTE SUB-FAMILY C"/>
    <property type="match status" value="1"/>
</dbReference>
<dbReference type="InterPro" id="IPR017871">
    <property type="entry name" value="ABC_transporter-like_CS"/>
</dbReference>
<dbReference type="GO" id="GO:0042626">
    <property type="term" value="F:ATPase-coupled transmembrane transporter activity"/>
    <property type="evidence" value="ECO:0007669"/>
    <property type="project" value="TreeGrafter"/>
</dbReference>
<accession>A0A1Y1W4S7</accession>
<organism evidence="10 11">
    <name type="scientific">Linderina pennispora</name>
    <dbReference type="NCBI Taxonomy" id="61395"/>
    <lineage>
        <taxon>Eukaryota</taxon>
        <taxon>Fungi</taxon>
        <taxon>Fungi incertae sedis</taxon>
        <taxon>Zoopagomycota</taxon>
        <taxon>Kickxellomycotina</taxon>
        <taxon>Kickxellomycetes</taxon>
        <taxon>Kickxellales</taxon>
        <taxon>Kickxellaceae</taxon>
        <taxon>Linderina</taxon>
    </lineage>
</organism>
<sequence>MPIISNLAGIRQLFINNVYPIQEVYDKAHMEAEAPAHVENSELTADWPEHGQVEFRNYSMRFTAKQDRALADVSLQIKSGERIGVVGRTGAGKTSLSLGLFRVIEAESGSILIDGVDIAQVGLHDLRSRLGIVSQDPALFHGTLRFNLDPLQRHCDRELWEAVEAGGIVEMVECSRGRHDPERGCCLGRFVECGGRNFSAGQRQLICLCRLLVSRRQVIVLDEATANIDSETDSLIRRVVQRDFRHSTVITIAHRLESVLDSDRIVVMDNGRVVELGPPKELASNHNGLFSQLLAAQKQREKHQQQ</sequence>
<keyword evidence="5" id="KW-0547">Nucleotide-binding</keyword>
<dbReference type="GO" id="GO:0016020">
    <property type="term" value="C:membrane"/>
    <property type="evidence" value="ECO:0007669"/>
    <property type="project" value="TreeGrafter"/>
</dbReference>
<dbReference type="CDD" id="cd03244">
    <property type="entry name" value="ABCC_MRP_domain2"/>
    <property type="match status" value="1"/>
</dbReference>
<dbReference type="GeneID" id="63806168"/>
<evidence type="ECO:0000256" key="5">
    <source>
        <dbReference type="ARBA" id="ARBA00022741"/>
    </source>
</evidence>
<dbReference type="OrthoDB" id="6500128at2759"/>
<comment type="caution">
    <text evidence="10">The sequence shown here is derived from an EMBL/GenBank/DDBJ whole genome shotgun (WGS) entry which is preliminary data.</text>
</comment>
<dbReference type="SMART" id="SM00382">
    <property type="entry name" value="AAA"/>
    <property type="match status" value="1"/>
</dbReference>
<dbReference type="AlphaFoldDB" id="A0A1Y1W4S7"/>
<keyword evidence="7" id="KW-1133">Transmembrane helix</keyword>
<evidence type="ECO:0000256" key="8">
    <source>
        <dbReference type="ARBA" id="ARBA00023136"/>
    </source>
</evidence>
<dbReference type="InterPro" id="IPR003593">
    <property type="entry name" value="AAA+_ATPase"/>
</dbReference>
<dbReference type="InterPro" id="IPR027417">
    <property type="entry name" value="P-loop_NTPase"/>
</dbReference>
<evidence type="ECO:0000256" key="1">
    <source>
        <dbReference type="ARBA" id="ARBA00009726"/>
    </source>
</evidence>
<name>A0A1Y1W4S7_9FUNG</name>
<evidence type="ECO:0000259" key="9">
    <source>
        <dbReference type="PROSITE" id="PS50893"/>
    </source>
</evidence>
<gene>
    <name evidence="10" type="ORF">DL89DRAFT_27868</name>
</gene>
<keyword evidence="4" id="KW-0677">Repeat</keyword>
<dbReference type="Pfam" id="PF00005">
    <property type="entry name" value="ABC_tran"/>
    <property type="match status" value="1"/>
</dbReference>
<evidence type="ECO:0000313" key="11">
    <source>
        <dbReference type="Proteomes" id="UP000193922"/>
    </source>
</evidence>
<evidence type="ECO:0000313" key="10">
    <source>
        <dbReference type="EMBL" id="ORX68194.1"/>
    </source>
</evidence>
<dbReference type="Proteomes" id="UP000193922">
    <property type="component" value="Unassembled WGS sequence"/>
</dbReference>
<dbReference type="PROSITE" id="PS00211">
    <property type="entry name" value="ABC_TRANSPORTER_1"/>
    <property type="match status" value="1"/>
</dbReference>
<evidence type="ECO:0000256" key="3">
    <source>
        <dbReference type="ARBA" id="ARBA00022692"/>
    </source>
</evidence>
<dbReference type="FunFam" id="3.40.50.300:FF:000610">
    <property type="entry name" value="Multidrug resistance-associated ABC transporter"/>
    <property type="match status" value="1"/>
</dbReference>
<dbReference type="GO" id="GO:0016887">
    <property type="term" value="F:ATP hydrolysis activity"/>
    <property type="evidence" value="ECO:0007669"/>
    <property type="project" value="InterPro"/>
</dbReference>
<evidence type="ECO:0000256" key="4">
    <source>
        <dbReference type="ARBA" id="ARBA00022737"/>
    </source>
</evidence>
<dbReference type="InterPro" id="IPR003439">
    <property type="entry name" value="ABC_transporter-like_ATP-bd"/>
</dbReference>
<keyword evidence="11" id="KW-1185">Reference proteome</keyword>
<evidence type="ECO:0000256" key="7">
    <source>
        <dbReference type="ARBA" id="ARBA00022989"/>
    </source>
</evidence>
<feature type="domain" description="ABC transporter" evidence="9">
    <location>
        <begin position="53"/>
        <end position="295"/>
    </location>
</feature>
<dbReference type="PROSITE" id="PS50893">
    <property type="entry name" value="ABC_TRANSPORTER_2"/>
    <property type="match status" value="1"/>
</dbReference>
<reference evidence="10 11" key="1">
    <citation type="submission" date="2016-07" db="EMBL/GenBank/DDBJ databases">
        <title>Pervasive Adenine N6-methylation of Active Genes in Fungi.</title>
        <authorList>
            <consortium name="DOE Joint Genome Institute"/>
            <person name="Mondo S.J."/>
            <person name="Dannebaum R.O."/>
            <person name="Kuo R.C."/>
            <person name="Labutti K."/>
            <person name="Haridas S."/>
            <person name="Kuo A."/>
            <person name="Salamov A."/>
            <person name="Ahrendt S.R."/>
            <person name="Lipzen A."/>
            <person name="Sullivan W."/>
            <person name="Andreopoulos W.B."/>
            <person name="Clum A."/>
            <person name="Lindquist E."/>
            <person name="Daum C."/>
            <person name="Ramamoorthy G.K."/>
            <person name="Gryganskyi A."/>
            <person name="Culley D."/>
            <person name="Magnuson J.K."/>
            <person name="James T.Y."/>
            <person name="O'Malley M.A."/>
            <person name="Stajich J.E."/>
            <person name="Spatafora J.W."/>
            <person name="Visel A."/>
            <person name="Grigoriev I.V."/>
        </authorList>
    </citation>
    <scope>NUCLEOTIDE SEQUENCE [LARGE SCALE GENOMIC DNA]</scope>
    <source>
        <strain evidence="10 11">ATCC 12442</strain>
    </source>
</reference>
<keyword evidence="6" id="KW-0067">ATP-binding</keyword>
<dbReference type="STRING" id="61395.A0A1Y1W4S7"/>
<dbReference type="RefSeq" id="XP_040742008.1">
    <property type="nucleotide sequence ID" value="XM_040889520.1"/>
</dbReference>
<dbReference type="EMBL" id="MCFD01000010">
    <property type="protein sequence ID" value="ORX68194.1"/>
    <property type="molecule type" value="Genomic_DNA"/>
</dbReference>
<evidence type="ECO:0000256" key="2">
    <source>
        <dbReference type="ARBA" id="ARBA00022448"/>
    </source>
</evidence>
<proteinExistence type="inferred from homology"/>
<keyword evidence="2" id="KW-0813">Transport</keyword>
<dbReference type="InterPro" id="IPR050173">
    <property type="entry name" value="ABC_transporter_C-like"/>
</dbReference>
<evidence type="ECO:0000256" key="6">
    <source>
        <dbReference type="ARBA" id="ARBA00022840"/>
    </source>
</evidence>
<dbReference type="Gene3D" id="3.40.50.300">
    <property type="entry name" value="P-loop containing nucleotide triphosphate hydrolases"/>
    <property type="match status" value="1"/>
</dbReference>
<keyword evidence="10" id="KW-0378">Hydrolase</keyword>
<keyword evidence="8" id="KW-0472">Membrane</keyword>
<protein>
    <submittedName>
        <fullName evidence="10">p-loop containing nucleoside triphosphate hydrolase protein</fullName>
    </submittedName>
</protein>
<comment type="similarity">
    <text evidence="1">Belongs to the ABC transporter superfamily. ABCC family. Conjugate transporter (TC 3.A.1.208) subfamily.</text>
</comment>
<keyword evidence="3" id="KW-0812">Transmembrane</keyword>
<dbReference type="SUPFAM" id="SSF52540">
    <property type="entry name" value="P-loop containing nucleoside triphosphate hydrolases"/>
    <property type="match status" value="1"/>
</dbReference>
<dbReference type="GO" id="GO:0005524">
    <property type="term" value="F:ATP binding"/>
    <property type="evidence" value="ECO:0007669"/>
    <property type="project" value="UniProtKB-KW"/>
</dbReference>